<dbReference type="PROSITE" id="PS50966">
    <property type="entry name" value="ZF_SWIM"/>
    <property type="match status" value="1"/>
</dbReference>
<dbReference type="EMBL" id="PNBA02000011">
    <property type="protein sequence ID" value="KAG6408000.1"/>
    <property type="molecule type" value="Genomic_DNA"/>
</dbReference>
<keyword evidence="1" id="KW-0479">Metal-binding</keyword>
<dbReference type="InterPro" id="IPR007527">
    <property type="entry name" value="Znf_SWIM"/>
</dbReference>
<sequence length="317" mass="35731">MDSSNIFTPIMDFTSTSMDDSSNPSHTTEFSPEARKIQGTTSTENINDNHGSIFDELQSPVIGSLFDSDSESEDEELEPGRRNTCSEAIDCCTMVKTSIEDDTEIYVINDKFSKEWSVSYSVSGDSYLCGCKLFQRLGLVCSHIFWVLRNKKMKLVPDHLHGGRWLKSNFVKPVHCGFVDDIEKALIIDLATQEWRDMHGDYFEVAQTIKGKVDQIRAFRQIIAEGKKMIFGEGIVLSISDKRQMIENFYGSQAPSEIDVHPPGVVKTKGSGRRPLTRLEQAMKMKAKPGRECAECGEVGNHDARNCKKIKEKQKKK</sequence>
<dbReference type="GO" id="GO:0008270">
    <property type="term" value="F:zinc ion binding"/>
    <property type="evidence" value="ECO:0007669"/>
    <property type="project" value="UniProtKB-KW"/>
</dbReference>
<accession>A0A8X8X573</accession>
<feature type="compositionally biased region" description="Polar residues" evidence="2">
    <location>
        <begin position="38"/>
        <end position="50"/>
    </location>
</feature>
<reference evidence="4" key="2">
    <citation type="submission" date="2020-08" db="EMBL/GenBank/DDBJ databases">
        <title>Plant Genome Project.</title>
        <authorList>
            <person name="Zhang R.-G."/>
        </authorList>
    </citation>
    <scope>NUCLEOTIDE SEQUENCE</scope>
    <source>
        <strain evidence="4">Huo1</strain>
        <tissue evidence="4">Leaf</tissue>
    </source>
</reference>
<protein>
    <recommendedName>
        <fullName evidence="3">SWIM-type domain-containing protein</fullName>
    </recommendedName>
</protein>
<evidence type="ECO:0000256" key="1">
    <source>
        <dbReference type="PROSITE-ProRule" id="PRU00325"/>
    </source>
</evidence>
<evidence type="ECO:0000256" key="2">
    <source>
        <dbReference type="SAM" id="MobiDB-lite"/>
    </source>
</evidence>
<name>A0A8X8X573_SALSN</name>
<keyword evidence="5" id="KW-1185">Reference proteome</keyword>
<keyword evidence="1" id="KW-0862">Zinc</keyword>
<dbReference type="PANTHER" id="PTHR47718:SF18">
    <property type="entry name" value="PROTEIN FAR1-RELATED SEQUENCE 5-LIKE"/>
    <property type="match status" value="1"/>
</dbReference>
<evidence type="ECO:0000313" key="4">
    <source>
        <dbReference type="EMBL" id="KAG6408000.1"/>
    </source>
</evidence>
<evidence type="ECO:0000313" key="5">
    <source>
        <dbReference type="Proteomes" id="UP000298416"/>
    </source>
</evidence>
<feature type="compositionally biased region" description="Low complexity" evidence="2">
    <location>
        <begin position="11"/>
        <end position="22"/>
    </location>
</feature>
<reference evidence="4" key="1">
    <citation type="submission" date="2018-01" db="EMBL/GenBank/DDBJ databases">
        <authorList>
            <person name="Mao J.F."/>
        </authorList>
    </citation>
    <scope>NUCLEOTIDE SEQUENCE</scope>
    <source>
        <strain evidence="4">Huo1</strain>
        <tissue evidence="4">Leaf</tissue>
    </source>
</reference>
<comment type="caution">
    <text evidence="4">The sequence shown here is derived from an EMBL/GenBank/DDBJ whole genome shotgun (WGS) entry which is preliminary data.</text>
</comment>
<keyword evidence="1" id="KW-0863">Zinc-finger</keyword>
<gene>
    <name evidence="4" type="ORF">SASPL_131002</name>
</gene>
<organism evidence="4">
    <name type="scientific">Salvia splendens</name>
    <name type="common">Scarlet sage</name>
    <dbReference type="NCBI Taxonomy" id="180675"/>
    <lineage>
        <taxon>Eukaryota</taxon>
        <taxon>Viridiplantae</taxon>
        <taxon>Streptophyta</taxon>
        <taxon>Embryophyta</taxon>
        <taxon>Tracheophyta</taxon>
        <taxon>Spermatophyta</taxon>
        <taxon>Magnoliopsida</taxon>
        <taxon>eudicotyledons</taxon>
        <taxon>Gunneridae</taxon>
        <taxon>Pentapetalae</taxon>
        <taxon>asterids</taxon>
        <taxon>lamiids</taxon>
        <taxon>Lamiales</taxon>
        <taxon>Lamiaceae</taxon>
        <taxon>Nepetoideae</taxon>
        <taxon>Mentheae</taxon>
        <taxon>Salviinae</taxon>
        <taxon>Salvia</taxon>
        <taxon>Salvia subgen. Calosphace</taxon>
        <taxon>core Calosphace</taxon>
    </lineage>
</organism>
<proteinExistence type="predicted"/>
<feature type="region of interest" description="Disordered" evidence="2">
    <location>
        <begin position="1"/>
        <end position="52"/>
    </location>
</feature>
<dbReference type="Proteomes" id="UP000298416">
    <property type="component" value="Unassembled WGS sequence"/>
</dbReference>
<evidence type="ECO:0000259" key="3">
    <source>
        <dbReference type="PROSITE" id="PS50966"/>
    </source>
</evidence>
<dbReference type="PANTHER" id="PTHR47718">
    <property type="entry name" value="OS01G0519700 PROTEIN"/>
    <property type="match status" value="1"/>
</dbReference>
<feature type="domain" description="SWIM-type" evidence="3">
    <location>
        <begin position="120"/>
        <end position="152"/>
    </location>
</feature>
<dbReference type="AlphaFoldDB" id="A0A8X8X573"/>